<evidence type="ECO:0000256" key="1">
    <source>
        <dbReference type="PROSITE-ProRule" id="PRU00325"/>
    </source>
</evidence>
<name>A0A397U304_9GLOM</name>
<proteinExistence type="predicted"/>
<keyword evidence="1" id="KW-0863">Zinc-finger</keyword>
<keyword evidence="1" id="KW-0862">Zinc</keyword>
<evidence type="ECO:0000259" key="2">
    <source>
        <dbReference type="PROSITE" id="PS50966"/>
    </source>
</evidence>
<dbReference type="OrthoDB" id="2441061at2759"/>
<dbReference type="EMBL" id="QKWP01002929">
    <property type="protein sequence ID" value="RIB01813.1"/>
    <property type="molecule type" value="Genomic_DNA"/>
</dbReference>
<dbReference type="GO" id="GO:0008270">
    <property type="term" value="F:zinc ion binding"/>
    <property type="evidence" value="ECO:0007669"/>
    <property type="project" value="UniProtKB-KW"/>
</dbReference>
<reference evidence="3 4" key="1">
    <citation type="submission" date="2018-06" db="EMBL/GenBank/DDBJ databases">
        <title>Comparative genomics reveals the genomic features of Rhizophagus irregularis, R. cerebriforme, R. diaphanum and Gigaspora rosea, and their symbiotic lifestyle signature.</title>
        <authorList>
            <person name="Morin E."/>
            <person name="San Clemente H."/>
            <person name="Chen E.C.H."/>
            <person name="De La Providencia I."/>
            <person name="Hainaut M."/>
            <person name="Kuo A."/>
            <person name="Kohler A."/>
            <person name="Murat C."/>
            <person name="Tang N."/>
            <person name="Roy S."/>
            <person name="Loubradou J."/>
            <person name="Henrissat B."/>
            <person name="Grigoriev I.V."/>
            <person name="Corradi N."/>
            <person name="Roux C."/>
            <person name="Martin F.M."/>
        </authorList>
    </citation>
    <scope>NUCLEOTIDE SEQUENCE [LARGE SCALE GENOMIC DNA]</scope>
    <source>
        <strain evidence="3 4">DAOM 194757</strain>
    </source>
</reference>
<keyword evidence="4" id="KW-1185">Reference proteome</keyword>
<feature type="non-terminal residue" evidence="3">
    <location>
        <position position="1"/>
    </location>
</feature>
<dbReference type="Proteomes" id="UP000266673">
    <property type="component" value="Unassembled WGS sequence"/>
</dbReference>
<dbReference type="AlphaFoldDB" id="A0A397U304"/>
<organism evidence="3 4">
    <name type="scientific">Gigaspora rosea</name>
    <dbReference type="NCBI Taxonomy" id="44941"/>
    <lineage>
        <taxon>Eukaryota</taxon>
        <taxon>Fungi</taxon>
        <taxon>Fungi incertae sedis</taxon>
        <taxon>Mucoromycota</taxon>
        <taxon>Glomeromycotina</taxon>
        <taxon>Glomeromycetes</taxon>
        <taxon>Diversisporales</taxon>
        <taxon>Gigasporaceae</taxon>
        <taxon>Gigaspora</taxon>
    </lineage>
</organism>
<dbReference type="PROSITE" id="PS50966">
    <property type="entry name" value="ZF_SWIM"/>
    <property type="match status" value="1"/>
</dbReference>
<gene>
    <name evidence="3" type="ORF">C2G38_1992320</name>
</gene>
<evidence type="ECO:0000313" key="3">
    <source>
        <dbReference type="EMBL" id="RIB01813.1"/>
    </source>
</evidence>
<keyword evidence="1" id="KW-0479">Metal-binding</keyword>
<evidence type="ECO:0000313" key="4">
    <source>
        <dbReference type="Proteomes" id="UP000266673"/>
    </source>
</evidence>
<comment type="caution">
    <text evidence="3">The sequence shown here is derived from an EMBL/GenBank/DDBJ whole genome shotgun (WGS) entry which is preliminary data.</text>
</comment>
<accession>A0A397U304</accession>
<sequence length="51" mass="5912">GSSHFVYLLNDGTFLCTCIIIKSHGYPCRHFYRVLTLTLTARFHIGLVNRR</sequence>
<dbReference type="InterPro" id="IPR007527">
    <property type="entry name" value="Znf_SWIM"/>
</dbReference>
<protein>
    <recommendedName>
        <fullName evidence="2">SWIM-type domain-containing protein</fullName>
    </recommendedName>
</protein>
<dbReference type="STRING" id="44941.A0A397U304"/>
<feature type="domain" description="SWIM-type" evidence="2">
    <location>
        <begin position="7"/>
        <end position="39"/>
    </location>
</feature>